<feature type="domain" description="Type I restriction modification DNA specificity" evidence="4">
    <location>
        <begin position="22"/>
        <end position="199"/>
    </location>
</feature>
<keyword evidence="5" id="KW-0255">Endonuclease</keyword>
<evidence type="ECO:0000256" key="3">
    <source>
        <dbReference type="ARBA" id="ARBA00023125"/>
    </source>
</evidence>
<dbReference type="GO" id="GO:0004519">
    <property type="term" value="F:endonuclease activity"/>
    <property type="evidence" value="ECO:0007669"/>
    <property type="project" value="UniProtKB-KW"/>
</dbReference>
<evidence type="ECO:0000256" key="2">
    <source>
        <dbReference type="ARBA" id="ARBA00022747"/>
    </source>
</evidence>
<evidence type="ECO:0000256" key="1">
    <source>
        <dbReference type="ARBA" id="ARBA00010923"/>
    </source>
</evidence>
<keyword evidence="2" id="KW-0680">Restriction system</keyword>
<dbReference type="PANTHER" id="PTHR30408">
    <property type="entry name" value="TYPE-1 RESTRICTION ENZYME ECOKI SPECIFICITY PROTEIN"/>
    <property type="match status" value="1"/>
</dbReference>
<dbReference type="CDD" id="cd16961">
    <property type="entry name" value="RMtype1_S_TRD-CR_like"/>
    <property type="match status" value="1"/>
</dbReference>
<proteinExistence type="inferred from homology"/>
<keyword evidence="5" id="KW-0378">Hydrolase</keyword>
<protein>
    <submittedName>
        <fullName evidence="5">Restriction endonuclease</fullName>
    </submittedName>
</protein>
<dbReference type="RefSeq" id="WP_126204784.1">
    <property type="nucleotide sequence ID" value="NZ_PEMJ01000285.1"/>
</dbReference>
<name>A0A430UW76_THESC</name>
<sequence length="444" mass="50296">MKIEAIPAEATRFKETELGPLPEEWRVVRLGDLWKQGILWIKNGFSQGDFNEQGSGVPHLRPFNVNEWGEISLPQIKYVAPPPDNSPYWVYKGDVIFNNTNSEDLVGKVAYFDREGKFVLSNHMTIVRVQDSKVLNGAWLAKWLLHLWYQGFTQTLARRHVNQASISLARLRSIPIPLPPLPEQRAIAYVLRTVQEAKEATDRVIAALRELKKSLMRHLFTYGPVPVDATDRVELKETEIGPLPAHWRVVRLGEVVELRKGTVSPAEVPEARYVGLEHIDSGEIRIRRFGKASDTRSAKAIFHAGDILYGKLRPYLDKAALAEWDGVCSTDILVLISTEAVDRTFAAYLMHTDFVLHHAIATTTGVNHPRTSWKSLSQATIPLPPLSEQREIARILRSVDEHIEAEERKKAALEALFKTLLHHLMMAKIRLPEEFVARFAEATP</sequence>
<dbReference type="InterPro" id="IPR052021">
    <property type="entry name" value="Type-I_RS_S_subunit"/>
</dbReference>
<evidence type="ECO:0000259" key="4">
    <source>
        <dbReference type="Pfam" id="PF01420"/>
    </source>
</evidence>
<dbReference type="Gene3D" id="3.90.220.20">
    <property type="entry name" value="DNA methylase specificity domains"/>
    <property type="match status" value="3"/>
</dbReference>
<dbReference type="GO" id="GO:0003677">
    <property type="term" value="F:DNA binding"/>
    <property type="evidence" value="ECO:0007669"/>
    <property type="project" value="UniProtKB-KW"/>
</dbReference>
<dbReference type="PANTHER" id="PTHR30408:SF12">
    <property type="entry name" value="TYPE I RESTRICTION ENZYME MJAVIII SPECIFICITY SUBUNIT"/>
    <property type="match status" value="1"/>
</dbReference>
<dbReference type="Proteomes" id="UP000287155">
    <property type="component" value="Unassembled WGS sequence"/>
</dbReference>
<dbReference type="GO" id="GO:0009307">
    <property type="term" value="P:DNA restriction-modification system"/>
    <property type="evidence" value="ECO:0007669"/>
    <property type="project" value="UniProtKB-KW"/>
</dbReference>
<organism evidence="5 6">
    <name type="scientific">Thermus scotoductus</name>
    <dbReference type="NCBI Taxonomy" id="37636"/>
    <lineage>
        <taxon>Bacteria</taxon>
        <taxon>Thermotogati</taxon>
        <taxon>Deinococcota</taxon>
        <taxon>Deinococci</taxon>
        <taxon>Thermales</taxon>
        <taxon>Thermaceae</taxon>
        <taxon>Thermus</taxon>
    </lineage>
</organism>
<evidence type="ECO:0000313" key="5">
    <source>
        <dbReference type="EMBL" id="RTI13474.1"/>
    </source>
</evidence>
<accession>A0A430UW76</accession>
<evidence type="ECO:0000313" key="6">
    <source>
        <dbReference type="Proteomes" id="UP000287155"/>
    </source>
</evidence>
<dbReference type="SUPFAM" id="SSF116734">
    <property type="entry name" value="DNA methylase specificity domain"/>
    <property type="match status" value="2"/>
</dbReference>
<dbReference type="InterPro" id="IPR000055">
    <property type="entry name" value="Restrct_endonuc_typeI_TRD"/>
</dbReference>
<dbReference type="InterPro" id="IPR044946">
    <property type="entry name" value="Restrct_endonuc_typeI_TRD_sf"/>
</dbReference>
<keyword evidence="3" id="KW-0238">DNA-binding</keyword>
<dbReference type="Pfam" id="PF01420">
    <property type="entry name" value="Methylase_S"/>
    <property type="match status" value="2"/>
</dbReference>
<keyword evidence="5" id="KW-0540">Nuclease</keyword>
<dbReference type="EMBL" id="PEMJ01000285">
    <property type="protein sequence ID" value="RTI13474.1"/>
    <property type="molecule type" value="Genomic_DNA"/>
</dbReference>
<reference evidence="5 6" key="1">
    <citation type="journal article" date="2019" name="Extremophiles">
        <title>Biogeography of thermophiles and predominance of Thermus scotoductus in domestic water heaters.</title>
        <authorList>
            <person name="Wilpiszeski R.L."/>
            <person name="Zhang Z."/>
            <person name="House C.H."/>
        </authorList>
    </citation>
    <scope>NUCLEOTIDE SEQUENCE [LARGE SCALE GENOMIC DNA]</scope>
    <source>
        <strain evidence="5 6">14_S14</strain>
    </source>
</reference>
<gene>
    <name evidence="5" type="ORF">CSW27_08395</name>
</gene>
<comment type="similarity">
    <text evidence="1">Belongs to the type-I restriction system S methylase family.</text>
</comment>
<dbReference type="AlphaFoldDB" id="A0A430UW76"/>
<comment type="caution">
    <text evidence="5">The sequence shown here is derived from an EMBL/GenBank/DDBJ whole genome shotgun (WGS) entry which is preliminary data.</text>
</comment>
<feature type="domain" description="Type I restriction modification DNA specificity" evidence="4">
    <location>
        <begin position="245"/>
        <end position="414"/>
    </location>
</feature>